<organism evidence="2 3">
    <name type="scientific">Exophiala viscosa</name>
    <dbReference type="NCBI Taxonomy" id="2486360"/>
    <lineage>
        <taxon>Eukaryota</taxon>
        <taxon>Fungi</taxon>
        <taxon>Dikarya</taxon>
        <taxon>Ascomycota</taxon>
        <taxon>Pezizomycotina</taxon>
        <taxon>Eurotiomycetes</taxon>
        <taxon>Chaetothyriomycetidae</taxon>
        <taxon>Chaetothyriales</taxon>
        <taxon>Herpotrichiellaceae</taxon>
        <taxon>Exophiala</taxon>
    </lineage>
</organism>
<gene>
    <name evidence="2" type="ORF">EDD36DRAFT_419765</name>
</gene>
<protein>
    <submittedName>
        <fullName evidence="2">Uncharacterized protein</fullName>
    </submittedName>
</protein>
<name>A0AAN6IC13_9EURO</name>
<evidence type="ECO:0000256" key="1">
    <source>
        <dbReference type="SAM" id="MobiDB-lite"/>
    </source>
</evidence>
<dbReference type="AlphaFoldDB" id="A0AAN6IC13"/>
<sequence length="462" mass="51858">MANAQNVTQGKAVTRLYSYTGHFQRNNLHFDLLLPRLPLVLLIENPQETWSTSTPRSDAISDQSTPADGSLAAAQPADMDIGNVETQIATMAITPSPNNTLHLSGPSQNSELQFMGMPREIRDAIYRLLLIKKDTILVRFKKNTFIGGWDPYSPAWFVDNSYTAKTLMTVSPKHITNILRANKQTKEEGTDILYGENLFESYHVRAFDTMFVKNPRSGIGQVNAGKIKSARFGVPLSTPVCGHKEDIYENERVLDTLCDILCTSLMGLQHLTLKTKTTGDKPTTPAEGDMVTKYQKVKIRALLVSAARATKFHPCLCRAIWRRWSGGYLVKTWRNEDHSEVLVDELVGEFSVDLVAEGSAPALDGRTMTRKDAYAKDFKSKDTIINSQLVRRIAWLDPQGWLDIRRFGLSKDATSSEVDPSQVERWLGAKQHNLAAELDPETVAATEQYLARFERRIQPEGW</sequence>
<reference evidence="2" key="1">
    <citation type="journal article" date="2022" name="bioRxiv">
        <title>Deciphering the potential niche of two novel black yeast fungi from a biological soil crust based on their genomes, phenotypes, and melanin regulation.</title>
        <authorList>
            <consortium name="DOE Joint Genome Institute"/>
            <person name="Carr E.C."/>
            <person name="Barton Q."/>
            <person name="Grambo S."/>
            <person name="Sullivan M."/>
            <person name="Renfro C.M."/>
            <person name="Kuo A."/>
            <person name="Pangilinan J."/>
            <person name="Lipzen A."/>
            <person name="Keymanesh K."/>
            <person name="Savage E."/>
            <person name="Barry K."/>
            <person name="Grigoriev I.V."/>
            <person name="Riekhof W.R."/>
            <person name="Harris S.S."/>
        </authorList>
    </citation>
    <scope>NUCLEOTIDE SEQUENCE</scope>
    <source>
        <strain evidence="2">JF 03-4F</strain>
    </source>
</reference>
<comment type="caution">
    <text evidence="2">The sequence shown here is derived from an EMBL/GenBank/DDBJ whole genome shotgun (WGS) entry which is preliminary data.</text>
</comment>
<accession>A0AAN6IC13</accession>
<feature type="region of interest" description="Disordered" evidence="1">
    <location>
        <begin position="50"/>
        <end position="71"/>
    </location>
</feature>
<evidence type="ECO:0000313" key="2">
    <source>
        <dbReference type="EMBL" id="KAI1611901.1"/>
    </source>
</evidence>
<dbReference type="Proteomes" id="UP001203852">
    <property type="component" value="Unassembled WGS sequence"/>
</dbReference>
<dbReference type="EMBL" id="MU404355">
    <property type="protein sequence ID" value="KAI1611901.1"/>
    <property type="molecule type" value="Genomic_DNA"/>
</dbReference>
<feature type="compositionally biased region" description="Polar residues" evidence="1">
    <location>
        <begin position="50"/>
        <end position="67"/>
    </location>
</feature>
<evidence type="ECO:0000313" key="3">
    <source>
        <dbReference type="Proteomes" id="UP001203852"/>
    </source>
</evidence>
<keyword evidence="3" id="KW-1185">Reference proteome</keyword>
<proteinExistence type="predicted"/>